<keyword evidence="4 10" id="KW-0812">Transmembrane</keyword>
<dbReference type="PANTHER" id="PTHR22777">
    <property type="entry name" value="HEMOLYSIN-RELATED"/>
    <property type="match status" value="1"/>
</dbReference>
<dbReference type="Pfam" id="PF00571">
    <property type="entry name" value="CBS"/>
    <property type="match status" value="2"/>
</dbReference>
<evidence type="ECO:0000256" key="3">
    <source>
        <dbReference type="ARBA" id="ARBA00022475"/>
    </source>
</evidence>
<evidence type="ECO:0000313" key="15">
    <source>
        <dbReference type="Proteomes" id="UP000178086"/>
    </source>
</evidence>
<organism evidence="14 15">
    <name type="scientific">Candidatus Aquicultor primus</name>
    <dbReference type="NCBI Taxonomy" id="1797195"/>
    <lineage>
        <taxon>Bacteria</taxon>
        <taxon>Bacillati</taxon>
        <taxon>Actinomycetota</taxon>
        <taxon>Candidatus Aquicultoria</taxon>
        <taxon>Candidatus Aquicultorales</taxon>
        <taxon>Candidatus Aquicultoraceae</taxon>
        <taxon>Candidatus Aquicultor</taxon>
    </lineage>
</organism>
<evidence type="ECO:0000259" key="12">
    <source>
        <dbReference type="PROSITE" id="PS51371"/>
    </source>
</evidence>
<dbReference type="InterPro" id="IPR002550">
    <property type="entry name" value="CNNM"/>
</dbReference>
<evidence type="ECO:0000256" key="5">
    <source>
        <dbReference type="ARBA" id="ARBA00022737"/>
    </source>
</evidence>
<dbReference type="PROSITE" id="PS51846">
    <property type="entry name" value="CNNM"/>
    <property type="match status" value="1"/>
</dbReference>
<dbReference type="InterPro" id="IPR044751">
    <property type="entry name" value="Ion_transp-like_CBS"/>
</dbReference>
<feature type="domain" description="CBS" evidence="12">
    <location>
        <begin position="271"/>
        <end position="328"/>
    </location>
</feature>
<keyword evidence="6 10" id="KW-1133">Transmembrane helix</keyword>
<dbReference type="GO" id="GO:0005886">
    <property type="term" value="C:plasma membrane"/>
    <property type="evidence" value="ECO:0007669"/>
    <property type="project" value="UniProtKB-SubCell"/>
</dbReference>
<name>A0A1F2UH42_9ACTN</name>
<evidence type="ECO:0000256" key="9">
    <source>
        <dbReference type="PROSITE-ProRule" id="PRU00703"/>
    </source>
</evidence>
<dbReference type="SMART" id="SM00116">
    <property type="entry name" value="CBS"/>
    <property type="match status" value="2"/>
</dbReference>
<evidence type="ECO:0000256" key="11">
    <source>
        <dbReference type="SAM" id="Phobius"/>
    </source>
</evidence>
<dbReference type="SMART" id="SM01091">
    <property type="entry name" value="CorC_HlyC"/>
    <property type="match status" value="1"/>
</dbReference>
<feature type="domain" description="CNNM transmembrane" evidence="13">
    <location>
        <begin position="1"/>
        <end position="187"/>
    </location>
</feature>
<keyword evidence="8 10" id="KW-0472">Membrane</keyword>
<evidence type="ECO:0000256" key="2">
    <source>
        <dbReference type="ARBA" id="ARBA00006337"/>
    </source>
</evidence>
<keyword evidence="3" id="KW-1003">Cell membrane</keyword>
<dbReference type="CDD" id="cd04590">
    <property type="entry name" value="CBS_pair_CorC_HlyC_assoc"/>
    <property type="match status" value="1"/>
</dbReference>
<dbReference type="Gene3D" id="3.10.580.10">
    <property type="entry name" value="CBS-domain"/>
    <property type="match status" value="1"/>
</dbReference>
<dbReference type="FunFam" id="3.10.580.10:FF:000002">
    <property type="entry name" value="Magnesium/cobalt efflux protein CorC"/>
    <property type="match status" value="1"/>
</dbReference>
<dbReference type="AlphaFoldDB" id="A0A1F2UH42"/>
<dbReference type="InterPro" id="IPR005170">
    <property type="entry name" value="Transptr-assoc_dom"/>
</dbReference>
<dbReference type="InterPro" id="IPR036318">
    <property type="entry name" value="FAD-bd_PCMH-like_sf"/>
</dbReference>
<dbReference type="GO" id="GO:0050660">
    <property type="term" value="F:flavin adenine dinucleotide binding"/>
    <property type="evidence" value="ECO:0007669"/>
    <property type="project" value="InterPro"/>
</dbReference>
<feature type="transmembrane region" description="Helical" evidence="11">
    <location>
        <begin position="88"/>
        <end position="109"/>
    </location>
</feature>
<dbReference type="PROSITE" id="PS51371">
    <property type="entry name" value="CBS"/>
    <property type="match status" value="2"/>
</dbReference>
<dbReference type="Pfam" id="PF03471">
    <property type="entry name" value="CorC_HlyC"/>
    <property type="match status" value="1"/>
</dbReference>
<proteinExistence type="inferred from homology"/>
<dbReference type="SUPFAM" id="SSF56176">
    <property type="entry name" value="FAD-binding/transporter-associated domain-like"/>
    <property type="match status" value="1"/>
</dbReference>
<keyword evidence="5" id="KW-0677">Repeat</keyword>
<dbReference type="SUPFAM" id="SSF54631">
    <property type="entry name" value="CBS-domain pair"/>
    <property type="match status" value="1"/>
</dbReference>
<dbReference type="EMBL" id="MELI01000099">
    <property type="protein sequence ID" value="OFW32330.1"/>
    <property type="molecule type" value="Genomic_DNA"/>
</dbReference>
<evidence type="ECO:0000256" key="1">
    <source>
        <dbReference type="ARBA" id="ARBA00004651"/>
    </source>
</evidence>
<protein>
    <recommendedName>
        <fullName evidence="16">HlyC/CorC family transporter</fullName>
    </recommendedName>
</protein>
<sequence>MPDWLYVVFIIILVGLSAGLTAVESAISSMSRIRLRYLVEQEAPGAGALESLMSHPSRLMTAMILLDNSANIAAVSIATLLATRYLGSFVVVISTVLMLFVILVFGEIIPKTFGARRTESLSLRAAIVLDVLSKALGPVARIFTFTANIFIRLFGGRPIKELPVVSEEEIMSMVGAGEEEGIIEEEEKELIHSIFEFGDTIVREVMVPRMDMVTVSADAPIEEVLSLVIKEGHSRIPVYDETVDNIIGIIYAKDLLMQMHKGKIDVPIKQQMRPAYYVPELKKVDDLMRELQKKRLHMAIVVDEHGGTAGLVTIEDLLEEIVGEIFDEYDLEETLIEFVDNHLVRMDARVHIDEANELLGTSFSRADIDTIGGFVYSLIGRTPNAGEAVRFEGFVFTVEKVIGRRISKILVSREEPEEKTESLEVG</sequence>
<evidence type="ECO:0000256" key="4">
    <source>
        <dbReference type="ARBA" id="ARBA00022692"/>
    </source>
</evidence>
<gene>
    <name evidence="14" type="ORF">A2074_02630</name>
</gene>
<dbReference type="Proteomes" id="UP000178086">
    <property type="component" value="Unassembled WGS sequence"/>
</dbReference>
<keyword evidence="7 9" id="KW-0129">CBS domain</keyword>
<comment type="similarity">
    <text evidence="2">Belongs to the UPF0053 family.</text>
</comment>
<comment type="caution">
    <text evidence="14">The sequence shown here is derived from an EMBL/GenBank/DDBJ whole genome shotgun (WGS) entry which is preliminary data.</text>
</comment>
<evidence type="ECO:0000313" key="14">
    <source>
        <dbReference type="EMBL" id="OFW32330.1"/>
    </source>
</evidence>
<evidence type="ECO:0000256" key="8">
    <source>
        <dbReference type="ARBA" id="ARBA00023136"/>
    </source>
</evidence>
<reference evidence="14 15" key="1">
    <citation type="journal article" date="2016" name="Nat. Commun.">
        <title>Thousands of microbial genomes shed light on interconnected biogeochemical processes in an aquifer system.</title>
        <authorList>
            <person name="Anantharaman K."/>
            <person name="Brown C.T."/>
            <person name="Hug L.A."/>
            <person name="Sharon I."/>
            <person name="Castelle C.J."/>
            <person name="Probst A.J."/>
            <person name="Thomas B.C."/>
            <person name="Singh A."/>
            <person name="Wilkins M.J."/>
            <person name="Karaoz U."/>
            <person name="Brodie E.L."/>
            <person name="Williams K.H."/>
            <person name="Hubbard S.S."/>
            <person name="Banfield J.F."/>
        </authorList>
    </citation>
    <scope>NUCLEOTIDE SEQUENCE [LARGE SCALE GENOMIC DNA]</scope>
</reference>
<dbReference type="InterPro" id="IPR016169">
    <property type="entry name" value="FAD-bd_PCMH_sub2"/>
</dbReference>
<accession>A0A1F2UH42</accession>
<dbReference type="InterPro" id="IPR046342">
    <property type="entry name" value="CBS_dom_sf"/>
</dbReference>
<evidence type="ECO:0000256" key="10">
    <source>
        <dbReference type="PROSITE-ProRule" id="PRU01193"/>
    </source>
</evidence>
<feature type="domain" description="CBS" evidence="12">
    <location>
        <begin position="206"/>
        <end position="266"/>
    </location>
</feature>
<evidence type="ECO:0000256" key="6">
    <source>
        <dbReference type="ARBA" id="ARBA00022989"/>
    </source>
</evidence>
<evidence type="ECO:0008006" key="16">
    <source>
        <dbReference type="Google" id="ProtNLM"/>
    </source>
</evidence>
<evidence type="ECO:0000256" key="7">
    <source>
        <dbReference type="ARBA" id="ARBA00023122"/>
    </source>
</evidence>
<comment type="subcellular location">
    <subcellularLocation>
        <location evidence="1">Cell membrane</location>
        <topology evidence="1">Multi-pass membrane protein</topology>
    </subcellularLocation>
</comment>
<dbReference type="Gene3D" id="3.30.465.10">
    <property type="match status" value="1"/>
</dbReference>
<feature type="transmembrane region" description="Helical" evidence="11">
    <location>
        <begin position="6"/>
        <end position="27"/>
    </location>
</feature>
<evidence type="ECO:0000259" key="13">
    <source>
        <dbReference type="PROSITE" id="PS51846"/>
    </source>
</evidence>
<dbReference type="InterPro" id="IPR000644">
    <property type="entry name" value="CBS_dom"/>
</dbReference>
<dbReference type="Pfam" id="PF01595">
    <property type="entry name" value="CNNM"/>
    <property type="match status" value="1"/>
</dbReference>
<dbReference type="PANTHER" id="PTHR22777:SF32">
    <property type="entry name" value="UPF0053 INNER MEMBRANE PROTEIN YFJD"/>
    <property type="match status" value="1"/>
</dbReference>